<proteinExistence type="predicted"/>
<evidence type="ECO:0000313" key="1">
    <source>
        <dbReference type="WBParaSite" id="HPLM_0001068401-mRNA-1"/>
    </source>
</evidence>
<reference evidence="1" key="1">
    <citation type="submission" date="2017-02" db="UniProtKB">
        <authorList>
            <consortium name="WormBaseParasite"/>
        </authorList>
    </citation>
    <scope>IDENTIFICATION</scope>
</reference>
<accession>A0A0N4WIB1</accession>
<sequence length="50" mass="5404">LLMMVIGKPSIEEIGAKRSPCCFGGNPLIVIGDENNNMVPFSILVDTLAW</sequence>
<dbReference type="AlphaFoldDB" id="A0A0N4WIB1"/>
<organism evidence="1">
    <name type="scientific">Haemonchus placei</name>
    <name type="common">Barber's pole worm</name>
    <dbReference type="NCBI Taxonomy" id="6290"/>
    <lineage>
        <taxon>Eukaryota</taxon>
        <taxon>Metazoa</taxon>
        <taxon>Ecdysozoa</taxon>
        <taxon>Nematoda</taxon>
        <taxon>Chromadorea</taxon>
        <taxon>Rhabditida</taxon>
        <taxon>Rhabditina</taxon>
        <taxon>Rhabditomorpha</taxon>
        <taxon>Strongyloidea</taxon>
        <taxon>Trichostrongylidae</taxon>
        <taxon>Haemonchus</taxon>
    </lineage>
</organism>
<name>A0A0N4WIB1_HAEPC</name>
<protein>
    <submittedName>
        <fullName evidence="1">Glutathione S-transferase</fullName>
    </submittedName>
</protein>
<dbReference type="WBParaSite" id="HPLM_0001068401-mRNA-1">
    <property type="protein sequence ID" value="HPLM_0001068401-mRNA-1"/>
    <property type="gene ID" value="HPLM_0001068401"/>
</dbReference>